<name>A0A542ZA48_RARFA</name>
<dbReference type="OrthoDB" id="9804511at2"/>
<dbReference type="GO" id="GO:0006516">
    <property type="term" value="P:glycoprotein catabolic process"/>
    <property type="evidence" value="ECO:0007669"/>
    <property type="project" value="TreeGrafter"/>
</dbReference>
<dbReference type="Proteomes" id="UP000315389">
    <property type="component" value="Unassembled WGS sequence"/>
</dbReference>
<dbReference type="InterPro" id="IPR035986">
    <property type="entry name" value="PKD_dom_sf"/>
</dbReference>
<feature type="domain" description="F5/8 type C" evidence="2">
    <location>
        <begin position="67"/>
        <end position="220"/>
    </location>
</feature>
<dbReference type="InterPro" id="IPR032109">
    <property type="entry name" value="Big_3_5"/>
</dbReference>
<dbReference type="PANTHER" id="PTHR12143">
    <property type="entry name" value="PEPTIDE N-GLYCANASE PNGASE -RELATED"/>
    <property type="match status" value="1"/>
</dbReference>
<dbReference type="GO" id="GO:0005975">
    <property type="term" value="P:carbohydrate metabolic process"/>
    <property type="evidence" value="ECO:0007669"/>
    <property type="project" value="InterPro"/>
</dbReference>
<dbReference type="GO" id="GO:0005829">
    <property type="term" value="C:cytosol"/>
    <property type="evidence" value="ECO:0007669"/>
    <property type="project" value="TreeGrafter"/>
</dbReference>
<dbReference type="InterPro" id="IPR000421">
    <property type="entry name" value="FA58C"/>
</dbReference>
<dbReference type="EMBL" id="VFOS01000005">
    <property type="protein sequence ID" value="TQL57217.1"/>
    <property type="molecule type" value="Genomic_DNA"/>
</dbReference>
<dbReference type="RefSeq" id="WP_142122236.1">
    <property type="nucleotide sequence ID" value="NZ_BAAASV010000002.1"/>
</dbReference>
<evidence type="ECO:0000259" key="2">
    <source>
        <dbReference type="PROSITE" id="PS50022"/>
    </source>
</evidence>
<sequence>MTGTNTWAFRPATAKKMVAAIASIAILGTTLVAGASVASADTDATPWATSFEDSAGLLSSVQYSAPVNVSAVGRAAGSLSGSVTGVVASLEPNVEENGQKALDGDIFTKWLFAGSSADLRYEFAAATTATEYRITTANDAWKRNPRTWTLQASNDASAWTDLDSQDYQFSMADLSPQLFSERAYSIPAAKRGSYKYYRLRITANHGETLTQLSEFELIGTGTAGTPSTLATTIDSGPRWSETAKTQVGWTGTKSLRYVAHQLGAGDGHAINTIYDNVDLTIGANSELSYLIFPNLNGNAYTYAGQNVTVDLEVTEPNGSNPRLLSGINGLSDQYGYGISPQEQAEAKILWPDQWNKVRISLAGLTGKKVSKVLVHYAKDDAEATDVALGWLDDIKIAAEEPVNASNLTDYVDTRRGTNSSGGFSRGNNFPAAAWPNGFNFWTPFTEGASSRDLYKWQQSNSSANKPRLVGIGISHEPSRWMSDRTQMMVMPSITTDATPNADHDARRLEFSHDNEIAQPDEYSVVFDNGIAAKVAPTDHAGVYKFTYPAGASTGTVIVDQGFSNSKLTISGSTVTGWIDDGNNNNGTTRMFVYGTFNRAPAASGTAAGRTSARWARFDTTSNKTVEFRLATSFISQSQAQKNLQLEVLDKGWNYDQVQQAAQQAWQERLGVIDLTASATATDEEKVSLYSNLYRLNLYPNSYFENTGTASTPNYKYASPVNDRSATTTDTDTNAQIRSGKMYVNNGFWDTYHTAWPMYSYLYPDIADDLIDGFVEQYRAGGWIARWSSPGYANLMTGTSSDASFADAYLQGSLSVDTAREAYDAALKNATVTPPNEAIGRKSIATSTFLGYAPVEQDQSVSWSLEGTINDYAIGQMALKLADESSTTQAQREKYLEDAAYLLARADDYVNLFDSRVGDPTDTDTPLGFFTARNADGTFVMAPGEYDANNRSTVYNPEDWDAGIPINGLHFYTETDGWNFAFHARHDVDGMAALYGGTAGLVAKLDTFFNTEELADTRKIHETIEARDVRMGQWGGSNQVSFHIPYLYAAAGKPSRTQAIVREATQRLFAGSEIGQGYPGDEDNGAMGSYYIYGALGFYPLVVGSSQYVLGSPLFDKVSITPLGGDGTLTINASGNSTRNVYVQSATLDGQALGSAVVNQNALTRGGSHTLTFQMGASPSTWGERTSTKSVPVPLVDALGAGATVTSPGVGNPAPLFDNSSLTQATLLTANTKVDFTLGAGPVAPVRYTITSGTGGSAPRAWRLEGSRNGTAWQVLDERSGEQFAWERQTRPFTVDGDEAFDRFRLVITDTNSGNGAAIAELELLVDPNAGLEPGEFDVTIPATQQARAGSSIDSAIATIRGAATGATATVDFGDGSAPVAGTVAASGLGGAAVKADHTYAHAGTYTVVVSATVGGETKKATGTIVATRDERFEANFDNACLTQAGVPAACDGATNANGYRKESLAVSPKQSADGTKTSTAPALVQGTQYSVPGTDLKFRLPVIASGEVDNLTGEKARKVRLYIPGDATKISFIGMANENNVAGQAKVIYDSGQTQNFSLEYNNWDSETGAGGIGVGNVVVASSWGRWKGASTTVNSGNNEFKLWATNTLTLQPGHGGAVWLEMPAVNTSSLARQHVFAVATDGSAATGEAAPLTLTGASGLSATEGVSSVFSLGSVAGGLPDRTAVINWGDGSAASTVTVPASGQISAPHAFATAGSATVTVTVDDSVRSVTAAVGVTVAGRVVTSTTLTSDVATLVEGGAVALSAQVSAGGTGLVEFFSSGESVGTAAVADGVATRSISGLVPGVYTFTARYLGDAGRAPSVSGEVTVTVTAKPVNPAVVSVSAPRFSKSSQAFGSIASKRARVSVVVTGATAGSVTFKAGSKLLGSAKVVKSGGAYVATSVLPAKLAVGSYRGIVATLVSGGTTVTSSASGQVFKVVKATAKKVTVKGKRFKAGSKPKVTVKVAKLSNGQWATGKVQIRVKGKVVGTAKLTAKRKGKVKVTLKKAYRSAIKVKAKFVPKAKKTVKAKSSKTVTIKIR</sequence>
<feature type="domain" description="PKD" evidence="3">
    <location>
        <begin position="1371"/>
        <end position="1412"/>
    </location>
</feature>
<dbReference type="PANTHER" id="PTHR12143:SF43">
    <property type="entry name" value="PUTATIVE-RELATED"/>
    <property type="match status" value="1"/>
</dbReference>
<feature type="domain" description="PKD" evidence="3">
    <location>
        <begin position="1688"/>
        <end position="1739"/>
    </location>
</feature>
<dbReference type="InterPro" id="IPR013783">
    <property type="entry name" value="Ig-like_fold"/>
</dbReference>
<dbReference type="Gene3D" id="3.30.2080.10">
    <property type="entry name" value="GH92 mannosidase domain"/>
    <property type="match status" value="1"/>
</dbReference>
<dbReference type="InterPro" id="IPR005887">
    <property type="entry name" value="GH92_a_mannosidase_put"/>
</dbReference>
<dbReference type="InterPro" id="IPR041371">
    <property type="entry name" value="GH92_N"/>
</dbReference>
<dbReference type="GO" id="GO:0000224">
    <property type="term" value="F:peptide-N4-(N-acetyl-beta-glucosaminyl)asparagine amidase activity"/>
    <property type="evidence" value="ECO:0007669"/>
    <property type="project" value="TreeGrafter"/>
</dbReference>
<comment type="caution">
    <text evidence="4">The sequence shown here is derived from an EMBL/GenBank/DDBJ whole genome shotgun (WGS) entry which is preliminary data.</text>
</comment>
<feature type="signal peptide" evidence="1">
    <location>
        <begin position="1"/>
        <end position="40"/>
    </location>
</feature>
<dbReference type="InterPro" id="IPR050883">
    <property type="entry name" value="PNGase"/>
</dbReference>
<keyword evidence="1" id="KW-0732">Signal</keyword>
<dbReference type="Gene3D" id="2.70.98.10">
    <property type="match status" value="1"/>
</dbReference>
<dbReference type="GO" id="GO:0030246">
    <property type="term" value="F:carbohydrate binding"/>
    <property type="evidence" value="ECO:0007669"/>
    <property type="project" value="InterPro"/>
</dbReference>
<protein>
    <submittedName>
        <fullName evidence="4">Putative alpha-1,2-mannosidase</fullName>
    </submittedName>
</protein>
<keyword evidence="5" id="KW-1185">Reference proteome</keyword>
<dbReference type="NCBIfam" id="TIGR01180">
    <property type="entry name" value="aman2_put"/>
    <property type="match status" value="1"/>
</dbReference>
<dbReference type="InterPro" id="IPR000601">
    <property type="entry name" value="PKD_dom"/>
</dbReference>
<dbReference type="SUPFAM" id="SSF48208">
    <property type="entry name" value="Six-hairpin glycosidases"/>
    <property type="match status" value="1"/>
</dbReference>
<evidence type="ECO:0000256" key="1">
    <source>
        <dbReference type="SAM" id="SignalP"/>
    </source>
</evidence>
<dbReference type="Gene3D" id="2.60.40.10">
    <property type="entry name" value="Immunoglobulins"/>
    <property type="match status" value="3"/>
</dbReference>
<evidence type="ECO:0000259" key="3">
    <source>
        <dbReference type="PROSITE" id="PS50093"/>
    </source>
</evidence>
<dbReference type="Pfam" id="PF17678">
    <property type="entry name" value="Glyco_hydro_92N"/>
    <property type="match status" value="1"/>
</dbReference>
<dbReference type="InterPro" id="IPR008979">
    <property type="entry name" value="Galactose-bd-like_sf"/>
</dbReference>
<dbReference type="InterPro" id="IPR012939">
    <property type="entry name" value="Glyco_hydro_92"/>
</dbReference>
<dbReference type="Pfam" id="PF07971">
    <property type="entry name" value="Glyco_hydro_92"/>
    <property type="match status" value="1"/>
</dbReference>
<organism evidence="4 5">
    <name type="scientific">Rarobacter faecitabidus</name>
    <dbReference type="NCBI Taxonomy" id="13243"/>
    <lineage>
        <taxon>Bacteria</taxon>
        <taxon>Bacillati</taxon>
        <taxon>Actinomycetota</taxon>
        <taxon>Actinomycetes</taxon>
        <taxon>Micrococcales</taxon>
        <taxon>Rarobacteraceae</taxon>
        <taxon>Rarobacter</taxon>
    </lineage>
</organism>
<feature type="chain" id="PRO_5022105128" evidence="1">
    <location>
        <begin position="41"/>
        <end position="2039"/>
    </location>
</feature>
<evidence type="ECO:0000313" key="4">
    <source>
        <dbReference type="EMBL" id="TQL57217.1"/>
    </source>
</evidence>
<dbReference type="InterPro" id="IPR008928">
    <property type="entry name" value="6-hairpin_glycosidase_sf"/>
</dbReference>
<proteinExistence type="predicted"/>
<dbReference type="InterPro" id="IPR014718">
    <property type="entry name" value="GH-type_carb-bd"/>
</dbReference>
<dbReference type="Gene3D" id="1.20.1610.10">
    <property type="entry name" value="alpha-1,2-mannosidases domains"/>
    <property type="match status" value="1"/>
</dbReference>
<dbReference type="SUPFAM" id="SSF49785">
    <property type="entry name" value="Galactose-binding domain-like"/>
    <property type="match status" value="1"/>
</dbReference>
<dbReference type="Pfam" id="PF16640">
    <property type="entry name" value="Big_3_5"/>
    <property type="match status" value="1"/>
</dbReference>
<dbReference type="PROSITE" id="PS50093">
    <property type="entry name" value="PKD"/>
    <property type="match status" value="2"/>
</dbReference>
<reference evidence="4 5" key="1">
    <citation type="submission" date="2019-06" db="EMBL/GenBank/DDBJ databases">
        <title>Sequencing the genomes of 1000 actinobacteria strains.</title>
        <authorList>
            <person name="Klenk H.-P."/>
        </authorList>
    </citation>
    <scope>NUCLEOTIDE SEQUENCE [LARGE SCALE GENOMIC DNA]</scope>
    <source>
        <strain evidence="4 5">DSM 4813</strain>
    </source>
</reference>
<dbReference type="PROSITE" id="PS50022">
    <property type="entry name" value="FA58C_3"/>
    <property type="match status" value="1"/>
</dbReference>
<gene>
    <name evidence="4" type="ORF">FB461_2338</name>
</gene>
<accession>A0A542ZA48</accession>
<evidence type="ECO:0000313" key="5">
    <source>
        <dbReference type="Proteomes" id="UP000315389"/>
    </source>
</evidence>
<dbReference type="Gene3D" id="2.60.120.260">
    <property type="entry name" value="Galactose-binding domain-like"/>
    <property type="match status" value="2"/>
</dbReference>
<dbReference type="SUPFAM" id="SSF49299">
    <property type="entry name" value="PKD domain"/>
    <property type="match status" value="1"/>
</dbReference>
<dbReference type="Gene3D" id="1.20.1050.60">
    <property type="entry name" value="alpha-1,2-mannosidase"/>
    <property type="match status" value="1"/>
</dbReference>